<feature type="transmembrane region" description="Helical" evidence="1">
    <location>
        <begin position="29"/>
        <end position="47"/>
    </location>
</feature>
<evidence type="ECO:0000313" key="3">
    <source>
        <dbReference type="Proteomes" id="UP000077868"/>
    </source>
</evidence>
<organism evidence="2 3">
    <name type="scientific">Nocardioides dokdonensis FR1436</name>
    <dbReference type="NCBI Taxonomy" id="1300347"/>
    <lineage>
        <taxon>Bacteria</taxon>
        <taxon>Bacillati</taxon>
        <taxon>Actinomycetota</taxon>
        <taxon>Actinomycetes</taxon>
        <taxon>Propionibacteriales</taxon>
        <taxon>Nocardioidaceae</taxon>
        <taxon>Nocardioides</taxon>
    </lineage>
</organism>
<protein>
    <submittedName>
        <fullName evidence="2">Uncharacterized protein</fullName>
    </submittedName>
</protein>
<dbReference type="PATRIC" id="fig|1300347.3.peg.337"/>
<evidence type="ECO:0000256" key="1">
    <source>
        <dbReference type="SAM" id="Phobius"/>
    </source>
</evidence>
<keyword evidence="1" id="KW-0812">Transmembrane</keyword>
<name>A0A1A9GEN4_9ACTN</name>
<sequence length="99" mass="10563">MSATTVDEGLAAAFRHRWRTAGYGSQSRLIGGVGALVGFLVIHTMVFLDVGNLSSLVAIALNPVAGYVLVRGWAYWSIPWLIAGIAFAFAVTAGPFYFL</sequence>
<gene>
    <name evidence="2" type="ORF">I601_0336</name>
</gene>
<reference evidence="2 3" key="1">
    <citation type="submission" date="2016-03" db="EMBL/GenBank/DDBJ databases">
        <title>Complete genome sequence of a soil Actinobacterium, Nocardioides dokdonensis FR1436.</title>
        <authorList>
            <person name="Kwon S.-K."/>
            <person name="Kim K."/>
            <person name="Kim J.F."/>
        </authorList>
    </citation>
    <scope>NUCLEOTIDE SEQUENCE [LARGE SCALE GENOMIC DNA]</scope>
    <source>
        <strain evidence="2 3">FR1436</strain>
    </source>
</reference>
<dbReference type="EMBL" id="CP015079">
    <property type="protein sequence ID" value="ANH36789.1"/>
    <property type="molecule type" value="Genomic_DNA"/>
</dbReference>
<dbReference type="RefSeq" id="WP_068105568.1">
    <property type="nucleotide sequence ID" value="NZ_CP015079.1"/>
</dbReference>
<proteinExistence type="predicted"/>
<evidence type="ECO:0000313" key="2">
    <source>
        <dbReference type="EMBL" id="ANH36789.1"/>
    </source>
</evidence>
<accession>A0A1A9GEN4</accession>
<dbReference type="STRING" id="1300347.I601_0336"/>
<feature type="transmembrane region" description="Helical" evidence="1">
    <location>
        <begin position="77"/>
        <end position="98"/>
    </location>
</feature>
<keyword evidence="3" id="KW-1185">Reference proteome</keyword>
<keyword evidence="1" id="KW-0472">Membrane</keyword>
<keyword evidence="1" id="KW-1133">Transmembrane helix</keyword>
<dbReference type="Proteomes" id="UP000077868">
    <property type="component" value="Chromosome"/>
</dbReference>
<dbReference type="AlphaFoldDB" id="A0A1A9GEN4"/>
<dbReference type="KEGG" id="ndk:I601_0336"/>